<sequence length="516" mass="58726">MGKRKRFTVPTVNGEYSVDDLFRSKPKFAVINLEDNKNADPFDLAKNLFNQGFPTVQFYDNLAQMNGQPVGGQVNDTLLSVLTKVLVPKKTNNDCVANQINPMPTSPTPTNPYVQDPAHATQISASLPIPHVLPYANHDPTRLLSSLLTAATQNYSTGTLCTNQARLRDNRKEAPIPEEYLPCTKCGDRLQITETPQLVKHVNRHFNIAEYQCPACLFMNDSSHVMRKHLKYMHGEKNPVAMKSPEMSSSEMQKLLEEHFPCRDAQMKKVREARSRENSVARFSTSGLNSYSASTIDSVSESVSQATDTKGNKKNNQTPPIFPTTIPNPFLMQPQQTIQEVLRMLQATPAPLSAPQVQQPKKIKVYHCSYCPKLVECDPGTELRSDGQLAQHLRTQHARDCLVYKCGECSYKHETQWKVRRHITIRHFMVAEKTDVVESRRPAWKMFLRKFFYQLEVYGVIKECTEDLECGKLEKDMDRWKKMIEAKQQMSSSSSEPRAKKKRVDEESKESVITIE</sequence>
<dbReference type="HOGENOM" id="CLU_531269_0_0_1"/>
<dbReference type="STRING" id="31234.E3M0S8"/>
<keyword evidence="3" id="KW-1185">Reference proteome</keyword>
<name>E3M0S8_CAERE</name>
<feature type="region of interest" description="Disordered" evidence="1">
    <location>
        <begin position="302"/>
        <end position="328"/>
    </location>
</feature>
<dbReference type="eggNOG" id="KOG1721">
    <property type="taxonomic scope" value="Eukaryota"/>
</dbReference>
<dbReference type="Proteomes" id="UP000008281">
    <property type="component" value="Unassembled WGS sequence"/>
</dbReference>
<feature type="region of interest" description="Disordered" evidence="1">
    <location>
        <begin position="484"/>
        <end position="516"/>
    </location>
</feature>
<feature type="compositionally biased region" description="Low complexity" evidence="1">
    <location>
        <begin position="315"/>
        <end position="328"/>
    </location>
</feature>
<dbReference type="CTD" id="9803856"/>
<evidence type="ECO:0000313" key="2">
    <source>
        <dbReference type="EMBL" id="EFO88727.1"/>
    </source>
</evidence>
<dbReference type="OMA" id="VIKECTE"/>
<protein>
    <submittedName>
        <fullName evidence="2">Uncharacterized protein</fullName>
    </submittedName>
</protein>
<dbReference type="FunCoup" id="E3M0S8">
    <property type="interactions" value="70"/>
</dbReference>
<reference evidence="2" key="1">
    <citation type="submission" date="2007-07" db="EMBL/GenBank/DDBJ databases">
        <title>PCAP assembly of the Caenorhabditis remanei genome.</title>
        <authorList>
            <consortium name="The Caenorhabditis remanei Sequencing Consortium"/>
            <person name="Wilson R.K."/>
        </authorList>
    </citation>
    <scope>NUCLEOTIDE SEQUENCE [LARGE SCALE GENOMIC DNA]</scope>
    <source>
        <strain evidence="2">PB4641</strain>
    </source>
</reference>
<dbReference type="Gene3D" id="3.30.160.60">
    <property type="entry name" value="Classic Zinc Finger"/>
    <property type="match status" value="1"/>
</dbReference>
<evidence type="ECO:0000313" key="3">
    <source>
        <dbReference type="Proteomes" id="UP000008281"/>
    </source>
</evidence>
<dbReference type="InterPro" id="IPR013087">
    <property type="entry name" value="Znf_C2H2_type"/>
</dbReference>
<gene>
    <name evidence="2" type="ORF">CRE_06411</name>
</gene>
<organism evidence="3">
    <name type="scientific">Caenorhabditis remanei</name>
    <name type="common">Caenorhabditis vulgaris</name>
    <dbReference type="NCBI Taxonomy" id="31234"/>
    <lineage>
        <taxon>Eukaryota</taxon>
        <taxon>Metazoa</taxon>
        <taxon>Ecdysozoa</taxon>
        <taxon>Nematoda</taxon>
        <taxon>Chromadorea</taxon>
        <taxon>Rhabditida</taxon>
        <taxon>Rhabditina</taxon>
        <taxon>Rhabditomorpha</taxon>
        <taxon>Rhabditoidea</taxon>
        <taxon>Rhabditidae</taxon>
        <taxon>Peloderinae</taxon>
        <taxon>Caenorhabditis</taxon>
    </lineage>
</organism>
<dbReference type="GeneID" id="9803856"/>
<dbReference type="EMBL" id="DS268421">
    <property type="protein sequence ID" value="EFO88727.1"/>
    <property type="molecule type" value="Genomic_DNA"/>
</dbReference>
<dbReference type="SMART" id="SM00355">
    <property type="entry name" value="ZnF_C2H2"/>
    <property type="match status" value="4"/>
</dbReference>
<evidence type="ECO:0000256" key="1">
    <source>
        <dbReference type="SAM" id="MobiDB-lite"/>
    </source>
</evidence>
<accession>E3M0S8</accession>
<dbReference type="AlphaFoldDB" id="E3M0S8"/>
<dbReference type="KEGG" id="crq:GCK72_006787"/>
<dbReference type="RefSeq" id="XP_003109938.2">
    <property type="nucleotide sequence ID" value="XM_003109890.2"/>
</dbReference>
<proteinExistence type="predicted"/>
<dbReference type="OrthoDB" id="8117402at2759"/>